<dbReference type="InterPro" id="IPR057629">
    <property type="entry name" value="Teneurin1-4_GBD"/>
</dbReference>
<dbReference type="InterPro" id="IPR056822">
    <property type="entry name" value="TEN_NHL"/>
</dbReference>
<dbReference type="PANTHER" id="PTHR11219">
    <property type="entry name" value="TENEURIN AND N-ACETYLGLUCOSAMINE-1-PHOSPHODIESTER ALPHA-N-ACETYLGLUCOSAMINIDASE"/>
    <property type="match status" value="1"/>
</dbReference>
<feature type="domain" description="EGF-like" evidence="7">
    <location>
        <begin position="808"/>
        <end position="841"/>
    </location>
</feature>
<keyword evidence="6" id="KW-0812">Transmembrane</keyword>
<feature type="transmembrane region" description="Helical" evidence="6">
    <location>
        <begin position="598"/>
        <end position="619"/>
    </location>
</feature>
<dbReference type="CDD" id="cd00054">
    <property type="entry name" value="EGF_CA"/>
    <property type="match status" value="1"/>
</dbReference>
<dbReference type="InterPro" id="IPR057627">
    <property type="entry name" value="FN-plug_TEN1-4"/>
</dbReference>
<dbReference type="PROSITE" id="PS50026">
    <property type="entry name" value="EGF_3"/>
    <property type="match status" value="3"/>
</dbReference>
<dbReference type="InterPro" id="IPR000742">
    <property type="entry name" value="EGF"/>
</dbReference>
<evidence type="ECO:0000256" key="6">
    <source>
        <dbReference type="SAM" id="Phobius"/>
    </source>
</evidence>
<comment type="caution">
    <text evidence="4">Lacks conserved residue(s) required for the propagation of feature annotation.</text>
</comment>
<feature type="compositionally biased region" description="Acidic residues" evidence="5">
    <location>
        <begin position="276"/>
        <end position="287"/>
    </location>
</feature>
<feature type="region of interest" description="Disordered" evidence="5">
    <location>
        <begin position="276"/>
        <end position="296"/>
    </location>
</feature>
<evidence type="ECO:0000256" key="2">
    <source>
        <dbReference type="ARBA" id="ARBA00022737"/>
    </source>
</evidence>
<dbReference type="PROSITE" id="PS01186">
    <property type="entry name" value="EGF_2"/>
    <property type="match status" value="3"/>
</dbReference>
<dbReference type="Pfam" id="PF25020">
    <property type="entry name" value="TTR_TEN1-4"/>
    <property type="match status" value="1"/>
</dbReference>
<keyword evidence="6" id="KW-0472">Membrane</keyword>
<feature type="compositionally biased region" description="Pro residues" evidence="5">
    <location>
        <begin position="386"/>
        <end position="397"/>
    </location>
</feature>
<dbReference type="Pfam" id="PF23093">
    <property type="entry name" value="GBD_Tenm3"/>
    <property type="match status" value="1"/>
</dbReference>
<keyword evidence="2" id="KW-0677">Repeat</keyword>
<dbReference type="Pfam" id="PF25021">
    <property type="entry name" value="TEN_NHL"/>
    <property type="match status" value="1"/>
</dbReference>
<evidence type="ECO:0000256" key="1">
    <source>
        <dbReference type="ARBA" id="ARBA00022536"/>
    </source>
</evidence>
<dbReference type="InterPro" id="IPR056820">
    <property type="entry name" value="TEN_TTR-like"/>
</dbReference>
<feature type="region of interest" description="Disordered" evidence="5">
    <location>
        <begin position="367"/>
        <end position="427"/>
    </location>
</feature>
<dbReference type="FunFam" id="2.10.25.10:FF:000013">
    <property type="entry name" value="Teneurin transmembrane protein 4"/>
    <property type="match status" value="1"/>
</dbReference>
<dbReference type="SMART" id="SM00181">
    <property type="entry name" value="EGF"/>
    <property type="match status" value="8"/>
</dbReference>
<feature type="domain" description="EGF-like" evidence="7">
    <location>
        <begin position="877"/>
        <end position="912"/>
    </location>
</feature>
<evidence type="ECO:0000259" key="7">
    <source>
        <dbReference type="PROSITE" id="PS50026"/>
    </source>
</evidence>
<dbReference type="InterPro" id="IPR011042">
    <property type="entry name" value="6-blade_b-propeller_TolB-like"/>
</dbReference>
<dbReference type="SUPFAM" id="SSF101898">
    <property type="entry name" value="NHL repeat"/>
    <property type="match status" value="1"/>
</dbReference>
<organism evidence="8 9">
    <name type="scientific">Trichinella nativa</name>
    <dbReference type="NCBI Taxonomy" id="6335"/>
    <lineage>
        <taxon>Eukaryota</taxon>
        <taxon>Metazoa</taxon>
        <taxon>Ecdysozoa</taxon>
        <taxon>Nematoda</taxon>
        <taxon>Enoplea</taxon>
        <taxon>Dorylaimia</taxon>
        <taxon>Trichinellida</taxon>
        <taxon>Trichinellidae</taxon>
        <taxon>Trichinella</taxon>
    </lineage>
</organism>
<feature type="disulfide bond" evidence="4">
    <location>
        <begin position="902"/>
        <end position="911"/>
    </location>
</feature>
<comment type="caution">
    <text evidence="8">The sequence shown here is derived from an EMBL/GenBank/DDBJ whole genome shotgun (WGS) entry which is preliminary data.</text>
</comment>
<dbReference type="InterPro" id="IPR056823">
    <property type="entry name" value="TEN-like_YD-shell"/>
</dbReference>
<accession>A0A0V1KTC5</accession>
<evidence type="ECO:0000256" key="3">
    <source>
        <dbReference type="ARBA" id="ARBA00023157"/>
    </source>
</evidence>
<keyword evidence="3 4" id="KW-1015">Disulfide bond</keyword>
<feature type="disulfide bond" evidence="4">
    <location>
        <begin position="831"/>
        <end position="840"/>
    </location>
</feature>
<feature type="disulfide bond" evidence="4">
    <location>
        <begin position="978"/>
        <end position="988"/>
    </location>
</feature>
<gene>
    <name evidence="8" type="primary">Ten-m</name>
    <name evidence="8" type="ORF">T02_8801</name>
</gene>
<feature type="compositionally biased region" description="Low complexity" evidence="5">
    <location>
        <begin position="410"/>
        <end position="422"/>
    </location>
</feature>
<feature type="domain" description="EGF-like" evidence="7">
    <location>
        <begin position="974"/>
        <end position="1010"/>
    </location>
</feature>
<name>A0A0V1KTC5_9BILA</name>
<dbReference type="Pfam" id="PF25023">
    <property type="entry name" value="TEN_YD-shell"/>
    <property type="match status" value="1"/>
</dbReference>
<protein>
    <submittedName>
        <fullName evidence="8">Teneurin-m</fullName>
    </submittedName>
</protein>
<dbReference type="OrthoDB" id="442731at2759"/>
<dbReference type="PANTHER" id="PTHR11219:SF69">
    <property type="entry name" value="TENEURIN-A"/>
    <property type="match status" value="1"/>
</dbReference>
<dbReference type="Gene3D" id="2.120.10.30">
    <property type="entry name" value="TolB, C-terminal domain"/>
    <property type="match status" value="2"/>
</dbReference>
<evidence type="ECO:0000313" key="8">
    <source>
        <dbReference type="EMBL" id="KRZ50576.1"/>
    </source>
</evidence>
<dbReference type="Pfam" id="PF25024">
    <property type="entry name" value="EGF_TEN"/>
    <property type="match status" value="1"/>
</dbReference>
<dbReference type="Gene3D" id="2.10.25.10">
    <property type="entry name" value="Laminin"/>
    <property type="match status" value="5"/>
</dbReference>
<dbReference type="PROSITE" id="PS00022">
    <property type="entry name" value="EGF_1"/>
    <property type="match status" value="4"/>
</dbReference>
<evidence type="ECO:0000256" key="5">
    <source>
        <dbReference type="SAM" id="MobiDB-lite"/>
    </source>
</evidence>
<dbReference type="Proteomes" id="UP000054721">
    <property type="component" value="Unassembled WGS sequence"/>
</dbReference>
<reference evidence="8 9" key="1">
    <citation type="submission" date="2015-05" db="EMBL/GenBank/DDBJ databases">
        <title>Evolution of Trichinella species and genotypes.</title>
        <authorList>
            <person name="Korhonen P.K."/>
            <person name="Edoardo P."/>
            <person name="Giuseppe L.R."/>
            <person name="Gasser R.B."/>
        </authorList>
    </citation>
    <scope>NUCLEOTIDE SEQUENCE [LARGE SCALE GENOMIC DNA]</scope>
    <source>
        <strain evidence="8">ISS10</strain>
    </source>
</reference>
<dbReference type="GO" id="GO:0008045">
    <property type="term" value="P:motor neuron axon guidance"/>
    <property type="evidence" value="ECO:0007669"/>
    <property type="project" value="TreeGrafter"/>
</dbReference>
<dbReference type="Pfam" id="PF24329">
    <property type="entry name" value="FN-plug_TEN1-4"/>
    <property type="match status" value="1"/>
</dbReference>
<keyword evidence="9" id="KW-1185">Reference proteome</keyword>
<evidence type="ECO:0000313" key="9">
    <source>
        <dbReference type="Proteomes" id="UP000054721"/>
    </source>
</evidence>
<proteinExistence type="predicted"/>
<sequence length="1916" mass="214626">MYNQKKINLIFNVLNEWKEVEVVFCMRKCPGLQAVAPIFTSFSFTEYFASKEEEKFFTHGSHMWDIFIKSHTSNIPYFRQQKSRRKIIMRNQSSFNSKNVDCRIRNYGFDLELDSTSERQALVHHSIGVDAWLLAYSPVVVVIHNSGLTGTWLVGTMGKVFVDSTWPTFFSASLTGASWGQATLTYMFDQLVRLDQACILGILTKLHSYCLKERSANKPLLTGGSSDLYRSYGHHLLQCQLEQMANVNIRCIILAYGDESDLDQNINRLCQYLSGSEEEEEEEEGEGEIEKRPQLDHFIRKAGQKENVKLTLREYSKSKRQPRRNSSYYGGNFKNHFTNSFSQEQGKLKQAQIRLLDMHSRKLFSPQDILQIPPPPSVPHNVTAYPLPPQRPLPPLPDDSYEEARSLQETGSTSNSASSTVSIGRNKPNSTPTYFAVRVKNDGKTEGSVRSPRFAVVHRNCENGFSLHQNKPIALEHNDSPNIFTGTTFAQFGCVGVVVRWINFSSFSSNVQMQESPYESMYFYIAGESTTTSPVSPSRRSELEQLKNSYLLLPVAQQQCQTANISTLPCSAGSVCFQGMKSLRKQQKLSEYCCSWKFLTYLLTSALIFSLAVICYLLVMVTREPTDIYQNVHYVSSADSVSPELDSYSPNNFGHVALRPFPESFSLNDIILADLPPGVMTTGRFILQRDSYVQFNLTVEPRAKLAVYLRQTLQPSITEYDKLQIVIFEVLALLILYQADGAGSKQECKYGCFDKGICNDGLCACFDGYAGEFCEKTICPAICNGNGLFSGGRCHCHQGWKGVECDVPYSICEIPNCNNHGQCGNDGQCICDPGYKGEFCEELDCPSADCNGQGVCVKGLCYCRAGWTGSSCEISTSLNLCSSYSQCSEHGQYDDIAAVCLCDDGWVGPKCDVELCLTDCGAHGKCINQICQCDPGWTGMFCNELACLPGCEEHGICKNGSCACFTGWAGQNCQIDICPSNCSNHGICQRDKSGKWGCFCEADFDGPDCRIPLETNCSDGIDNDNDGLTDCEELECCLSSSRCSNDSMCQTVANPLAILASKQSSPRHASFFQKVRFIAEKNSVQLYADINLFNKSRVSVMRGRVVNQYGSPLIGVRITDTSNMLYGFTLSRKDGSFDLLVNGGGSVTLQLTRLPFGSSYKTFSIHWNTVTYVGDITLSKNENIQLSSENDQMVMSYECVNAHRSHNLKPFILPSWKINPHGIPGSALPIEHRIVADIGAVEESVRLSSTDVRLVYLSSTTAGYKSLLYLQLLPSILPDNIRLVKVMIDVEGTHLEETLSPTRNLTYTFQWDALNVYKQKVYGLTYASVSVGYVYSKCDVPVWWNERVKLSGIRTPSSDIGGWNLNIHHYLDISNGVLEKGDGSVIYLKEEDPVLTTVLGNGDKRSLDCPFCEVPPSESTFYFPMALAVGKDGTLFIGDHTLIRCWSEKGSVQTLLELSHSDIAHLYHLAVHPRSGDIYISLPSRRQIIRVLPVTSHIESTLNNFVVAVGSGEACVADDERESCGDGGPAEIAKLTFPKGITFDSKGNLYIADDRKIRMVTVDGLIKTILGSDRQEDFYLRDYFPENCSEMYDSDEFHLIWPTEITFDNVQDRLIFVDSDVIYEYKTDEKIVRLMQGVPAQCLSSKKGDSLRRSVLHGVTSVAVSQSGMLAVSETDKKILHRVQVFDSRGRLHQTIGGEMRCHCNRKNCPCNSEDVVPVSQARLHRPVAVAYSEADTLFIVDQGNLKIRSIQPAISQLKPVNDIYQISFSDSHEIYGFNQFGQHIYTKDMNTNLFKYNFSYHIDTSYGKLISFTLSDGQRIFIRRKKPNKMLIELPEVFEITVELNPINRWTEKITGTRLINELRYEYIGDTGLIKRKSDDLGQQWHFDYDSNGRIRSFKTPSGSIINMRPSIFVT</sequence>
<dbReference type="SUPFAM" id="SSF75011">
    <property type="entry name" value="3-carboxy-cis,cis-mucoante lactonizing enzyme"/>
    <property type="match status" value="1"/>
</dbReference>
<dbReference type="InterPro" id="IPR051216">
    <property type="entry name" value="Teneurin"/>
</dbReference>
<dbReference type="EMBL" id="JYDW01000258">
    <property type="protein sequence ID" value="KRZ50576.1"/>
    <property type="molecule type" value="Genomic_DNA"/>
</dbReference>
<keyword evidence="1 4" id="KW-0245">EGF-like domain</keyword>
<keyword evidence="6" id="KW-1133">Transmembrane helix</keyword>
<evidence type="ECO:0000256" key="4">
    <source>
        <dbReference type="PROSITE-ProRule" id="PRU00076"/>
    </source>
</evidence>
<feature type="disulfide bond" evidence="4">
    <location>
        <begin position="1000"/>
        <end position="1009"/>
    </location>
</feature>
<dbReference type="STRING" id="6335.A0A0V1KTC5"/>